<feature type="domain" description="Tyr recombinase" evidence="2">
    <location>
        <begin position="1"/>
        <end position="81"/>
    </location>
</feature>
<reference evidence="3 4" key="1">
    <citation type="submission" date="2019-11" db="EMBL/GenBank/DDBJ databases">
        <title>Comparative genomics of hydrocarbon-degrading Desulfosarcina strains.</title>
        <authorList>
            <person name="Watanabe M."/>
            <person name="Kojima H."/>
            <person name="Fukui M."/>
        </authorList>
    </citation>
    <scope>NUCLEOTIDE SEQUENCE [LARGE SCALE GENOMIC DNA]</scope>
    <source>
        <strain evidence="3 4">28bB2T</strain>
    </source>
</reference>
<dbReference type="InterPro" id="IPR013762">
    <property type="entry name" value="Integrase-like_cat_sf"/>
</dbReference>
<dbReference type="GO" id="GO:0003677">
    <property type="term" value="F:DNA binding"/>
    <property type="evidence" value="ECO:0007669"/>
    <property type="project" value="InterPro"/>
</dbReference>
<dbReference type="InterPro" id="IPR011010">
    <property type="entry name" value="DNA_brk_join_enz"/>
</dbReference>
<dbReference type="Proteomes" id="UP000425960">
    <property type="component" value="Chromosome"/>
</dbReference>
<evidence type="ECO:0000256" key="1">
    <source>
        <dbReference type="ARBA" id="ARBA00023172"/>
    </source>
</evidence>
<evidence type="ECO:0000313" key="4">
    <source>
        <dbReference type="Proteomes" id="UP000425960"/>
    </source>
</evidence>
<evidence type="ECO:0000313" key="3">
    <source>
        <dbReference type="EMBL" id="BBO85035.1"/>
    </source>
</evidence>
<dbReference type="GO" id="GO:0006310">
    <property type="term" value="P:DNA recombination"/>
    <property type="evidence" value="ECO:0007669"/>
    <property type="project" value="UniProtKB-KW"/>
</dbReference>
<keyword evidence="1" id="KW-0233">DNA recombination</keyword>
<dbReference type="PROSITE" id="PS51898">
    <property type="entry name" value="TYR_RECOMBINASE"/>
    <property type="match status" value="1"/>
</dbReference>
<dbReference type="RefSeq" id="WP_269435687.1">
    <property type="nucleotide sequence ID" value="NZ_AP021876.1"/>
</dbReference>
<proteinExistence type="predicted"/>
<dbReference type="EMBL" id="AP021876">
    <property type="protein sequence ID" value="BBO85035.1"/>
    <property type="molecule type" value="Genomic_DNA"/>
</dbReference>
<gene>
    <name evidence="3" type="ORF">DSCO28_56010</name>
</gene>
<sequence>MTLQPPYRPTTANMIGQHITKAMRKVGLNATAYWLRHTYAQNLLEAGASIFEIKEMLGHDNIESTQRYLHVHTQLMRQVLFDETI</sequence>
<evidence type="ECO:0000259" key="2">
    <source>
        <dbReference type="PROSITE" id="PS51898"/>
    </source>
</evidence>
<dbReference type="Pfam" id="PF00589">
    <property type="entry name" value="Phage_integrase"/>
    <property type="match status" value="1"/>
</dbReference>
<dbReference type="InterPro" id="IPR002104">
    <property type="entry name" value="Integrase_catalytic"/>
</dbReference>
<dbReference type="Gene3D" id="1.10.443.10">
    <property type="entry name" value="Intergrase catalytic core"/>
    <property type="match status" value="1"/>
</dbReference>
<dbReference type="GO" id="GO:0015074">
    <property type="term" value="P:DNA integration"/>
    <property type="evidence" value="ECO:0007669"/>
    <property type="project" value="InterPro"/>
</dbReference>
<accession>A0A5K7ZXN3</accession>
<dbReference type="SUPFAM" id="SSF56349">
    <property type="entry name" value="DNA breaking-rejoining enzymes"/>
    <property type="match status" value="1"/>
</dbReference>
<name>A0A5K7ZXN3_9BACT</name>
<dbReference type="KEGG" id="dov:DSCO28_56010"/>
<protein>
    <recommendedName>
        <fullName evidence="2">Tyr recombinase domain-containing protein</fullName>
    </recommendedName>
</protein>
<dbReference type="AlphaFoldDB" id="A0A5K7ZXN3"/>
<organism evidence="3 4">
    <name type="scientific">Desulfosarcina ovata subsp. sediminis</name>
    <dbReference type="NCBI Taxonomy" id="885957"/>
    <lineage>
        <taxon>Bacteria</taxon>
        <taxon>Pseudomonadati</taxon>
        <taxon>Thermodesulfobacteriota</taxon>
        <taxon>Desulfobacteria</taxon>
        <taxon>Desulfobacterales</taxon>
        <taxon>Desulfosarcinaceae</taxon>
        <taxon>Desulfosarcina</taxon>
    </lineage>
</organism>